<dbReference type="PANTHER" id="PTHR10369">
    <property type="entry name" value="60S RIBOSOMAL PROTEIN L36A/L44"/>
    <property type="match status" value="1"/>
</dbReference>
<evidence type="ECO:0000256" key="2">
    <source>
        <dbReference type="ARBA" id="ARBA00022980"/>
    </source>
</evidence>
<dbReference type="InterPro" id="IPR011332">
    <property type="entry name" value="Ribosomal_zn-bd"/>
</dbReference>
<comment type="similarity">
    <text evidence="1">Belongs to the eukaryotic ribosomal protein eL42 family.</text>
</comment>
<keyword evidence="5" id="KW-1185">Reference proteome</keyword>
<organism evidence="4 5">
    <name type="scientific">Sus scrofa</name>
    <name type="common">Pig</name>
    <dbReference type="NCBI Taxonomy" id="9823"/>
    <lineage>
        <taxon>Eukaryota</taxon>
        <taxon>Metazoa</taxon>
        <taxon>Chordata</taxon>
        <taxon>Craniata</taxon>
        <taxon>Vertebrata</taxon>
        <taxon>Euteleostomi</taxon>
        <taxon>Mammalia</taxon>
        <taxon>Eutheria</taxon>
        <taxon>Laurasiatheria</taxon>
        <taxon>Artiodactyla</taxon>
        <taxon>Suina</taxon>
        <taxon>Suidae</taxon>
        <taxon>Sus</taxon>
    </lineage>
</organism>
<proteinExistence type="inferred from homology"/>
<evidence type="ECO:0000256" key="1">
    <source>
        <dbReference type="ARBA" id="ARBA00009364"/>
    </source>
</evidence>
<dbReference type="Pfam" id="PF00935">
    <property type="entry name" value="Ribosomal_L44"/>
    <property type="match status" value="1"/>
</dbReference>
<keyword evidence="3" id="KW-0687">Ribonucleoprotein</keyword>
<dbReference type="AlphaFoldDB" id="A0A5G2QHB8"/>
<dbReference type="GeneTree" id="ENSGT00390000018085"/>
<reference evidence="4" key="1">
    <citation type="journal article" date="2020" name="Gigascience">
        <title>An improved pig reference genome sequence to enable pig genetics and genomics research.</title>
        <authorList>
            <person name="Warr A."/>
            <person name="Affara N."/>
            <person name="Aken B."/>
            <person name="Beiki H."/>
            <person name="Bickhart D.M."/>
            <person name="Billis K."/>
            <person name="Chow W."/>
            <person name="Eory L."/>
            <person name="Finlayson H.A."/>
            <person name="Flicek P."/>
            <person name="Giron C.G."/>
            <person name="Griffin D.K."/>
            <person name="Hall R."/>
            <person name="Hannum G."/>
            <person name="Hourlier T."/>
            <person name="Howe K."/>
            <person name="Hume D.A."/>
            <person name="Izuogu O."/>
            <person name="Kim K."/>
            <person name="Koren S."/>
            <person name="Liu H."/>
            <person name="Manchanda N."/>
            <person name="Martin F.J."/>
            <person name="Nonneman D.J."/>
            <person name="O'Connor R.E."/>
            <person name="Phillippy A.M."/>
            <person name="Rohrer G.A."/>
            <person name="Rosen B.D."/>
            <person name="Rund L.A."/>
            <person name="Sargent C.A."/>
            <person name="Schook L.B."/>
            <person name="Schroeder S.G."/>
            <person name="Schwartz A.S."/>
            <person name="Skinner B.M."/>
            <person name="Talbot R."/>
            <person name="Tseng E."/>
            <person name="Tuggle C.K."/>
            <person name="Watson M."/>
            <person name="Smith T.P.L."/>
            <person name="Archibald A.L."/>
        </authorList>
    </citation>
    <scope>NUCLEOTIDE SEQUENCE [LARGE SCALE GENOMIC DNA]</scope>
    <source>
        <strain evidence="4">Duroc</strain>
    </source>
</reference>
<dbReference type="GO" id="GO:0003735">
    <property type="term" value="F:structural constituent of ribosome"/>
    <property type="evidence" value="ECO:0000318"/>
    <property type="project" value="GO_Central"/>
</dbReference>
<accession>A0A5G2QHB8</accession>
<evidence type="ECO:0000256" key="3">
    <source>
        <dbReference type="ARBA" id="ARBA00023274"/>
    </source>
</evidence>
<dbReference type="GO" id="GO:0002181">
    <property type="term" value="P:cytoplasmic translation"/>
    <property type="evidence" value="ECO:0000318"/>
    <property type="project" value="GO_Central"/>
</dbReference>
<dbReference type="Bgee" id="ENSSSCG00000041834">
    <property type="expression patterns" value="Expressed in omentum and 29 other cell types or tissues"/>
</dbReference>
<dbReference type="Ensembl" id="ENSSSCT00000098821.1">
    <property type="protein sequence ID" value="ENSSSCP00000081113.1"/>
    <property type="gene ID" value="ENSSSCG00000053644.1"/>
</dbReference>
<reference evidence="4" key="2">
    <citation type="submission" date="2025-08" db="UniProtKB">
        <authorList>
            <consortium name="Ensembl"/>
        </authorList>
    </citation>
    <scope>IDENTIFICATION</scope>
</reference>
<protein>
    <submittedName>
        <fullName evidence="4">Uncharacterized protein</fullName>
    </submittedName>
</protein>
<reference evidence="4" key="3">
    <citation type="submission" date="2025-09" db="UniProtKB">
        <authorList>
            <consortium name="Ensembl"/>
        </authorList>
    </citation>
    <scope>IDENTIFICATION</scope>
</reference>
<dbReference type="Gene3D" id="3.10.450.80">
    <property type="match status" value="1"/>
</dbReference>
<dbReference type="Proteomes" id="UP000008227">
    <property type="component" value="Chromosome 10"/>
</dbReference>
<dbReference type="STRING" id="9823.ENSSSCP00000064183"/>
<sequence>MRRHQPNKVTQDKKGKDVLCAQGKRCYTGSRVAMVGRLGRFSGKRLKLQRRLECADPNCRSKRMLAIRRCTPFELGGDTKRKGQAIQFCASYFYYEDNTILRLFPFGFSCFFGREINYYQ</sequence>
<dbReference type="SMR" id="A0A5G2QHB8"/>
<evidence type="ECO:0000313" key="4">
    <source>
        <dbReference type="Ensembl" id="ENSSSCP00000081113.1"/>
    </source>
</evidence>
<dbReference type="InParanoid" id="A0A5G2QHB8"/>
<dbReference type="GO" id="GO:0022625">
    <property type="term" value="C:cytosolic large ribosomal subunit"/>
    <property type="evidence" value="ECO:0000318"/>
    <property type="project" value="GO_Central"/>
</dbReference>
<dbReference type="InterPro" id="IPR053708">
    <property type="entry name" value="Ribosomal_LSU_eL42"/>
</dbReference>
<evidence type="ECO:0000313" key="5">
    <source>
        <dbReference type="Proteomes" id="UP000008227"/>
    </source>
</evidence>
<dbReference type="InterPro" id="IPR000552">
    <property type="entry name" value="Ribosomal_eL44"/>
</dbReference>
<dbReference type="SUPFAM" id="SSF57829">
    <property type="entry name" value="Zn-binding ribosomal proteins"/>
    <property type="match status" value="1"/>
</dbReference>
<keyword evidence="2" id="KW-0689">Ribosomal protein</keyword>
<name>A0A5G2QHB8_PIG</name>